<dbReference type="Pfam" id="PF13749">
    <property type="entry name" value="HATPase_c_4"/>
    <property type="match status" value="1"/>
</dbReference>
<dbReference type="OrthoDB" id="320597at2"/>
<dbReference type="PANTHER" id="PTHR30595">
    <property type="entry name" value="GLPR-RELATED TRANSCRIPTIONAL REPRESSOR"/>
    <property type="match status" value="1"/>
</dbReference>
<dbReference type="PANTHER" id="PTHR30595:SF6">
    <property type="entry name" value="SCHLAFEN ALBA-2 DOMAIN-CONTAINING PROTEIN"/>
    <property type="match status" value="1"/>
</dbReference>
<sequence length="390" mass="44206">MTKLELLEIITNGENSAVEFKRDTVKNTDLAEEIVAFSNTEGGMILLGVEDDGQIIGTTRADIEEWLMNICSQSVIPAVIPHFERIRVDEGKCVVVLRVPKGVNKPYQTSSGRFYIRVGTTKRLVSKEELARLFQMSGLVHFDTSPVYNTSKKDLNMNKIRKYYLDFNQFDLDEMLPDDAERILLNSDIMTEVEGVKYCTVGGLLIFGKNPEKHLPQSGVSFAVYDGNEISSKLLDKKNVEGTIDEVVDTTSRLIKTSLRVPSDIKGLKREDKPVIPDVVIREVLVNAVVHRNYSISGSKIRVFVFVDRLEIISPGRLPNTVTVEKMKTGVSFSRNPFLMKYMENFRYVDRLGRGVPMVISEMKKSVGIEPVFEERGEEFYVSLQFERIN</sequence>
<feature type="domain" description="Schlafen AlbA-2" evidence="1">
    <location>
        <begin position="14"/>
        <end position="125"/>
    </location>
</feature>
<gene>
    <name evidence="2" type="ordered locus">TherJR_1081</name>
</gene>
<evidence type="ECO:0000313" key="3">
    <source>
        <dbReference type="Proteomes" id="UP000002377"/>
    </source>
</evidence>
<dbReference type="InterPro" id="IPR038475">
    <property type="entry name" value="RecG_C_sf"/>
</dbReference>
<name>D5XE74_THEPJ</name>
<dbReference type="EMBL" id="CP002028">
    <property type="protein sequence ID" value="ADG81945.1"/>
    <property type="molecule type" value="Genomic_DNA"/>
</dbReference>
<dbReference type="STRING" id="635013.TherJR_1081"/>
<evidence type="ECO:0000259" key="1">
    <source>
        <dbReference type="Pfam" id="PF04326"/>
    </source>
</evidence>
<dbReference type="InterPro" id="IPR007421">
    <property type="entry name" value="Schlafen_AlbA_2_dom"/>
</dbReference>
<protein>
    <submittedName>
        <fullName evidence="2">Putative transcriptional regulator</fullName>
    </submittedName>
</protein>
<keyword evidence="3" id="KW-1185">Reference proteome</keyword>
<reference evidence="2 3" key="1">
    <citation type="submission" date="2010-05" db="EMBL/GenBank/DDBJ databases">
        <title>Complete sequence of Thermincola sp. JR.</title>
        <authorList>
            <consortium name="US DOE Joint Genome Institute"/>
            <person name="Lucas S."/>
            <person name="Copeland A."/>
            <person name="Lapidus A."/>
            <person name="Cheng J.-F."/>
            <person name="Bruce D."/>
            <person name="Goodwin L."/>
            <person name="Pitluck S."/>
            <person name="Chertkov O."/>
            <person name="Detter J.C."/>
            <person name="Han C."/>
            <person name="Tapia R."/>
            <person name="Land M."/>
            <person name="Hauser L."/>
            <person name="Kyrpides N."/>
            <person name="Mikhailova N."/>
            <person name="Hazen T.C."/>
            <person name="Woyke T."/>
        </authorList>
    </citation>
    <scope>NUCLEOTIDE SEQUENCE [LARGE SCALE GENOMIC DNA]</scope>
    <source>
        <strain evidence="2 3">JR</strain>
    </source>
</reference>
<dbReference type="eggNOG" id="COG2865">
    <property type="taxonomic scope" value="Bacteria"/>
</dbReference>
<proteinExistence type="predicted"/>
<accession>D5XE74</accession>
<dbReference type="AlphaFoldDB" id="D5XE74"/>
<dbReference type="InterPro" id="IPR038461">
    <property type="entry name" value="Schlafen_AlbA_2_dom_sf"/>
</dbReference>
<dbReference type="Gene3D" id="3.30.950.30">
    <property type="entry name" value="Schlafen, AAA domain"/>
    <property type="match status" value="1"/>
</dbReference>
<dbReference type="Proteomes" id="UP000002377">
    <property type="component" value="Chromosome"/>
</dbReference>
<dbReference type="RefSeq" id="WP_013119964.1">
    <property type="nucleotide sequence ID" value="NC_014152.1"/>
</dbReference>
<dbReference type="Pfam" id="PF04326">
    <property type="entry name" value="SLFN_AlbA_2"/>
    <property type="match status" value="1"/>
</dbReference>
<dbReference type="HOGENOM" id="CLU_024970_3_3_9"/>
<dbReference type="KEGG" id="tjr:TherJR_1081"/>
<dbReference type="Gene3D" id="3.30.565.60">
    <property type="match status" value="1"/>
</dbReference>
<organism evidence="2 3">
    <name type="scientific">Thermincola potens (strain JR)</name>
    <dbReference type="NCBI Taxonomy" id="635013"/>
    <lineage>
        <taxon>Bacteria</taxon>
        <taxon>Bacillati</taxon>
        <taxon>Bacillota</taxon>
        <taxon>Clostridia</taxon>
        <taxon>Eubacteriales</taxon>
        <taxon>Thermincolaceae</taxon>
        <taxon>Thermincola</taxon>
    </lineage>
</organism>
<evidence type="ECO:0000313" key="2">
    <source>
        <dbReference type="EMBL" id="ADG81945.1"/>
    </source>
</evidence>